<dbReference type="SUPFAM" id="SSF53474">
    <property type="entry name" value="alpha/beta-Hydrolases"/>
    <property type="match status" value="1"/>
</dbReference>
<proteinExistence type="predicted"/>
<evidence type="ECO:0000259" key="1">
    <source>
        <dbReference type="Pfam" id="PF12146"/>
    </source>
</evidence>
<dbReference type="InterPro" id="IPR029058">
    <property type="entry name" value="AB_hydrolase_fold"/>
</dbReference>
<feature type="domain" description="Serine aminopeptidase S33" evidence="1">
    <location>
        <begin position="67"/>
        <end position="278"/>
    </location>
</feature>
<dbReference type="Proteomes" id="UP000276417">
    <property type="component" value="Chromosome 2"/>
</dbReference>
<gene>
    <name evidence="2" type="ORF">EHF33_15160</name>
</gene>
<dbReference type="PANTHER" id="PTHR43265">
    <property type="entry name" value="ESTERASE ESTD"/>
    <property type="match status" value="1"/>
</dbReference>
<organism evidence="2 3">
    <name type="scientific">Deinococcus psychrotolerans</name>
    <dbReference type="NCBI Taxonomy" id="2489213"/>
    <lineage>
        <taxon>Bacteria</taxon>
        <taxon>Thermotogati</taxon>
        <taxon>Deinococcota</taxon>
        <taxon>Deinococci</taxon>
        <taxon>Deinococcales</taxon>
        <taxon>Deinococcaceae</taxon>
        <taxon>Deinococcus</taxon>
    </lineage>
</organism>
<dbReference type="GO" id="GO:0052689">
    <property type="term" value="F:carboxylic ester hydrolase activity"/>
    <property type="evidence" value="ECO:0007669"/>
    <property type="project" value="TreeGrafter"/>
</dbReference>
<evidence type="ECO:0000313" key="3">
    <source>
        <dbReference type="Proteomes" id="UP000276417"/>
    </source>
</evidence>
<evidence type="ECO:0000313" key="2">
    <source>
        <dbReference type="EMBL" id="AZI44234.1"/>
    </source>
</evidence>
<dbReference type="OrthoDB" id="9809549at2"/>
<dbReference type="KEGG" id="dph:EHF33_15160"/>
<reference evidence="2 3" key="1">
    <citation type="submission" date="2018-11" db="EMBL/GenBank/DDBJ databases">
        <title>Deinococcus shelandsis sp. nov., isolated from South Shetland Islands soil of Antarctica.</title>
        <authorList>
            <person name="Tian J."/>
        </authorList>
    </citation>
    <scope>NUCLEOTIDE SEQUENCE [LARGE SCALE GENOMIC DNA]</scope>
    <source>
        <strain evidence="2 3">S14-83T</strain>
    </source>
</reference>
<dbReference type="InterPro" id="IPR053145">
    <property type="entry name" value="AB_hydrolase_Est10"/>
</dbReference>
<accession>A0A3G8YNP2</accession>
<protein>
    <submittedName>
        <fullName evidence="2">Alpha/beta fold hydrolase</fullName>
    </submittedName>
</protein>
<dbReference type="AlphaFoldDB" id="A0A3G8YNP2"/>
<name>A0A3G8YNP2_9DEIO</name>
<dbReference type="InterPro" id="IPR022742">
    <property type="entry name" value="Hydrolase_4"/>
</dbReference>
<dbReference type="Gene3D" id="3.40.50.1820">
    <property type="entry name" value="alpha/beta hydrolase"/>
    <property type="match status" value="1"/>
</dbReference>
<sequence>MTTRCLTPTVARCLGTVQARSEEVSLSVPGAELHATLTIPDSVGCPPVLMILAGSGPTDRDGNSPIGVHSNVYRKLARALAGAGYAVLRPDKRLIGESTVSDPREDVLTFGTYIQDAEAWLRWLDERTDLAQVGVIGHSEGALIGLGAALDTPVGAYVSLAGAGENVFSLVTRQLHANTATPVLLLQEAERIMVSLRAGQTVAAVSPELMGLFRPSVQPYMISWMRLDPPAMLSRLNVPALIVQGDRDVQVSVQDAQNLAAAQPKAQLSVIAGMNHILVDAPAALPENLATYAQPELPLNTELVQTLTHFLDRVMK</sequence>
<dbReference type="Pfam" id="PF12146">
    <property type="entry name" value="Hydrolase_4"/>
    <property type="match status" value="1"/>
</dbReference>
<keyword evidence="2" id="KW-0378">Hydrolase</keyword>
<keyword evidence="3" id="KW-1185">Reference proteome</keyword>
<dbReference type="PANTHER" id="PTHR43265:SF1">
    <property type="entry name" value="ESTERASE ESTD"/>
    <property type="match status" value="1"/>
</dbReference>
<dbReference type="EMBL" id="CP034184">
    <property type="protein sequence ID" value="AZI44234.1"/>
    <property type="molecule type" value="Genomic_DNA"/>
</dbReference>